<dbReference type="InterPro" id="IPR050266">
    <property type="entry name" value="AB_hydrolase_sf"/>
</dbReference>
<evidence type="ECO:0000313" key="2">
    <source>
        <dbReference type="EMBL" id="MDN4614879.1"/>
    </source>
</evidence>
<keyword evidence="2" id="KW-0378">Hydrolase</keyword>
<dbReference type="PANTHER" id="PTHR43798:SF33">
    <property type="entry name" value="HYDROLASE, PUTATIVE (AFU_ORTHOLOGUE AFUA_2G14860)-RELATED"/>
    <property type="match status" value="1"/>
</dbReference>
<sequence length="288" mass="29455">MNAQPEPATAGSLRTPDGRDVRWFDTGGPAGAPVLLWHHGTPQTGAVIEPVAQAAAARGLRVVSCARPGYPGSTPLPGRSVADAARDALTVLEALGVDRLITAGASGGGPHALACAALAPERVTAVLVLAGIAPYDGTPDWFAGMADPSGTGSALLGRDARLAHAQTAEFDPNSFIDRDYAALDGPWRALGADAQAGSAAGPDGEADDDVAYITPWGADLSAITAPVLLVQGGRDRVVPPLHAHRQLERLPTAELWLRPREGHVSVLTALGTGLDWALGQRDGAPAPT</sequence>
<evidence type="ECO:0000259" key="1">
    <source>
        <dbReference type="Pfam" id="PF00561"/>
    </source>
</evidence>
<dbReference type="PRINTS" id="PR00111">
    <property type="entry name" value="ABHYDROLASE"/>
</dbReference>
<dbReference type="Gene3D" id="3.40.50.1820">
    <property type="entry name" value="alpha/beta hydrolase"/>
    <property type="match status" value="1"/>
</dbReference>
<comment type="caution">
    <text evidence="2">The sequence shown here is derived from an EMBL/GenBank/DDBJ whole genome shotgun (WGS) entry which is preliminary data.</text>
</comment>
<dbReference type="Pfam" id="PF00561">
    <property type="entry name" value="Abhydrolase_1"/>
    <property type="match status" value="1"/>
</dbReference>
<dbReference type="EMBL" id="JAROCF010000001">
    <property type="protein sequence ID" value="MDN4614879.1"/>
    <property type="molecule type" value="Genomic_DNA"/>
</dbReference>
<dbReference type="InterPro" id="IPR029058">
    <property type="entry name" value="AB_hydrolase_fold"/>
</dbReference>
<evidence type="ECO:0000313" key="3">
    <source>
        <dbReference type="Proteomes" id="UP001174208"/>
    </source>
</evidence>
<gene>
    <name evidence="2" type="ORF">P5G50_10490</name>
</gene>
<name>A0ABT8KEW6_9MICO</name>
<feature type="domain" description="AB hydrolase-1" evidence="1">
    <location>
        <begin position="33"/>
        <end position="268"/>
    </location>
</feature>
<protein>
    <submittedName>
        <fullName evidence="2">Alpha/beta hydrolase</fullName>
    </submittedName>
</protein>
<keyword evidence="3" id="KW-1185">Reference proteome</keyword>
<dbReference type="InterPro" id="IPR000073">
    <property type="entry name" value="AB_hydrolase_1"/>
</dbReference>
<organism evidence="2 3">
    <name type="scientific">Leifsonia williamsii</name>
    <dbReference type="NCBI Taxonomy" id="3035919"/>
    <lineage>
        <taxon>Bacteria</taxon>
        <taxon>Bacillati</taxon>
        <taxon>Actinomycetota</taxon>
        <taxon>Actinomycetes</taxon>
        <taxon>Micrococcales</taxon>
        <taxon>Microbacteriaceae</taxon>
        <taxon>Leifsonia</taxon>
    </lineage>
</organism>
<dbReference type="PANTHER" id="PTHR43798">
    <property type="entry name" value="MONOACYLGLYCEROL LIPASE"/>
    <property type="match status" value="1"/>
</dbReference>
<dbReference type="RefSeq" id="WP_301209288.1">
    <property type="nucleotide sequence ID" value="NZ_JAROCF010000001.1"/>
</dbReference>
<proteinExistence type="predicted"/>
<dbReference type="GO" id="GO:0016787">
    <property type="term" value="F:hydrolase activity"/>
    <property type="evidence" value="ECO:0007669"/>
    <property type="project" value="UniProtKB-KW"/>
</dbReference>
<accession>A0ABT8KEW6</accession>
<dbReference type="SUPFAM" id="SSF53474">
    <property type="entry name" value="alpha/beta-Hydrolases"/>
    <property type="match status" value="1"/>
</dbReference>
<reference evidence="2" key="1">
    <citation type="submission" date="2023-06" db="EMBL/GenBank/DDBJ databases">
        <title>MT1 and MT2 Draft Genomes of Novel Species.</title>
        <authorList>
            <person name="Venkateswaran K."/>
        </authorList>
    </citation>
    <scope>NUCLEOTIDE SEQUENCE</scope>
    <source>
        <strain evidence="2">F6_8S_P_1B</strain>
    </source>
</reference>
<dbReference type="Proteomes" id="UP001174208">
    <property type="component" value="Unassembled WGS sequence"/>
</dbReference>